<feature type="transmembrane region" description="Helical" evidence="1">
    <location>
        <begin position="304"/>
        <end position="326"/>
    </location>
</feature>
<feature type="transmembrane region" description="Helical" evidence="1">
    <location>
        <begin position="268"/>
        <end position="292"/>
    </location>
</feature>
<evidence type="ECO:0008006" key="4">
    <source>
        <dbReference type="Google" id="ProtNLM"/>
    </source>
</evidence>
<feature type="transmembrane region" description="Helical" evidence="1">
    <location>
        <begin position="338"/>
        <end position="362"/>
    </location>
</feature>
<comment type="caution">
    <text evidence="2">The sequence shown here is derived from an EMBL/GenBank/DDBJ whole genome shotgun (WGS) entry which is preliminary data.</text>
</comment>
<keyword evidence="1" id="KW-1133">Transmembrane helix</keyword>
<dbReference type="Proteomes" id="UP000027100">
    <property type="component" value="Unassembled WGS sequence"/>
</dbReference>
<evidence type="ECO:0000256" key="1">
    <source>
        <dbReference type="SAM" id="Phobius"/>
    </source>
</evidence>
<reference evidence="2 3" key="1">
    <citation type="journal article" date="2014" name="Antonie Van Leeuwenhoek">
        <title>Hyphomonas beringensis sp. nov. and Hyphomonas chukchiensis sp. nov., isolated from surface seawater of the Bering Sea and Chukchi Sea.</title>
        <authorList>
            <person name="Li C."/>
            <person name="Lai Q."/>
            <person name="Li G."/>
            <person name="Dong C."/>
            <person name="Wang J."/>
            <person name="Liao Y."/>
            <person name="Shao Z."/>
        </authorList>
    </citation>
    <scope>NUCLEOTIDE SEQUENCE [LARGE SCALE GENOMIC DNA]</scope>
    <source>
        <strain evidence="2 3">PS728</strain>
    </source>
</reference>
<dbReference type="AlphaFoldDB" id="A0A062VPF8"/>
<keyword evidence="3" id="KW-1185">Reference proteome</keyword>
<proteinExistence type="predicted"/>
<evidence type="ECO:0000313" key="2">
    <source>
        <dbReference type="EMBL" id="KDA00643.1"/>
    </source>
</evidence>
<protein>
    <recommendedName>
        <fullName evidence="4">Glycosyltransferase RgtA/B/C/D-like domain-containing protein</fullName>
    </recommendedName>
</protein>
<dbReference type="STRING" id="1280954.HPO_01400"/>
<dbReference type="eggNOG" id="ENOG502ZATU">
    <property type="taxonomic scope" value="Bacteria"/>
</dbReference>
<feature type="transmembrane region" description="Helical" evidence="1">
    <location>
        <begin position="174"/>
        <end position="198"/>
    </location>
</feature>
<feature type="transmembrane region" description="Helical" evidence="1">
    <location>
        <begin position="210"/>
        <end position="236"/>
    </location>
</feature>
<name>A0A062VPF8_9PROT</name>
<keyword evidence="1" id="KW-0472">Membrane</keyword>
<sequence length="498" mass="54030">MITSKKFAMNERPSTTLSPLTKPRLAFLSHSVTGAILAAGLILLLVTWFFAIQAAYWRHDAFYYIDAPAVLQKVREEGRWLNYLLYDGLRALPGWLCWTLNILCVGAGLWTIARAIGLPRLAAASISVTILLFPGFYEQNTWPESILPGCLLFMLTAMAARRWGWWIVPLTGPLFFATIPYFYFMLPLIFLAGAPAPAFRAAAAIIGKCVAWGVGLIAGYLIAAGINAFVFGHFGLELSAWRLPRPAKDLSSLLDNISRSSLGLLANVFLWLPTAGVLTLIGALLISVLGFARARRIELNNLAGAALAALVMVLPFLIVIPSGILVQSRSLLPMAAGLIWLPVMLSAGAARPAIIAALGLFIGLPSGWQALQATRWYAEFSQAHIENIRSVLPAGAGTFDWVYIDIPDAGAYGARVQGTLPTGVRRQYFQEDLVGPDRLVTPLRELGATMIVPCQFWPHERCEAVRQRVPSQGRCGDPAHGSVCALAEGGDLLISVQP</sequence>
<dbReference type="PATRIC" id="fig|1280954.3.peg.288"/>
<keyword evidence="1" id="KW-0812">Transmembrane</keyword>
<feature type="transmembrane region" description="Helical" evidence="1">
    <location>
        <begin position="118"/>
        <end position="137"/>
    </location>
</feature>
<dbReference type="EMBL" id="ARYM01000001">
    <property type="protein sequence ID" value="KDA00643.1"/>
    <property type="molecule type" value="Genomic_DNA"/>
</dbReference>
<feature type="transmembrane region" description="Helical" evidence="1">
    <location>
        <begin position="92"/>
        <end position="112"/>
    </location>
</feature>
<accession>A0A062VPF8</accession>
<evidence type="ECO:0000313" key="3">
    <source>
        <dbReference type="Proteomes" id="UP000027100"/>
    </source>
</evidence>
<gene>
    <name evidence="2" type="ORF">HPO_01400</name>
</gene>
<organism evidence="2 3">
    <name type="scientific">Hyphomonas polymorpha PS728</name>
    <dbReference type="NCBI Taxonomy" id="1280954"/>
    <lineage>
        <taxon>Bacteria</taxon>
        <taxon>Pseudomonadati</taxon>
        <taxon>Pseudomonadota</taxon>
        <taxon>Alphaproteobacteria</taxon>
        <taxon>Hyphomonadales</taxon>
        <taxon>Hyphomonadaceae</taxon>
        <taxon>Hyphomonas</taxon>
    </lineage>
</organism>
<feature type="transmembrane region" description="Helical" evidence="1">
    <location>
        <begin position="27"/>
        <end position="51"/>
    </location>
</feature>